<sequence length="274" mass="28495">MVTLALKLRLFISASLITSAIASHATITPAAILPRSLDPAIIGYTSTFGTYSPFHCPAGSIFLYYGSYGRCCVSSDVDCFMPTACLSGSMMVNDQYTTTCNGTSAQTSCITGTVYKTSGDTNPIMNYQCWPTWSGGNWAATQTVPELQASVASTTPSSPSPTPSSTTPIATSPPSGSSTSIASSPLPSTTQSSSPSATSTTTPKPSTRKAWIAGPIVGSIVFASLLIVLVIYLHRKSKRMGPEPGNGVGNGNGSDVVEISAVRPLPEWYVNPSI</sequence>
<evidence type="ECO:0000256" key="3">
    <source>
        <dbReference type="SAM" id="SignalP"/>
    </source>
</evidence>
<keyword evidence="2" id="KW-0472">Membrane</keyword>
<dbReference type="AlphaFoldDB" id="A0A8E2DZX9"/>
<dbReference type="EMBL" id="KV745438">
    <property type="protein sequence ID" value="OCK74653.1"/>
    <property type="molecule type" value="Genomic_DNA"/>
</dbReference>
<feature type="signal peptide" evidence="3">
    <location>
        <begin position="1"/>
        <end position="22"/>
    </location>
</feature>
<keyword evidence="2" id="KW-0812">Transmembrane</keyword>
<accession>A0A8E2DZX9</accession>
<proteinExistence type="predicted"/>
<dbReference type="Proteomes" id="UP000250266">
    <property type="component" value="Unassembled WGS sequence"/>
</dbReference>
<dbReference type="OrthoDB" id="3800696at2759"/>
<keyword evidence="2" id="KW-1133">Transmembrane helix</keyword>
<feature type="chain" id="PRO_5034015735" evidence="3">
    <location>
        <begin position="23"/>
        <end position="274"/>
    </location>
</feature>
<reference evidence="4 5" key="1">
    <citation type="journal article" date="2016" name="Nat. Commun.">
        <title>Ectomycorrhizal ecology is imprinted in the genome of the dominant symbiotic fungus Cenococcum geophilum.</title>
        <authorList>
            <consortium name="DOE Joint Genome Institute"/>
            <person name="Peter M."/>
            <person name="Kohler A."/>
            <person name="Ohm R.A."/>
            <person name="Kuo A."/>
            <person name="Krutzmann J."/>
            <person name="Morin E."/>
            <person name="Arend M."/>
            <person name="Barry K.W."/>
            <person name="Binder M."/>
            <person name="Choi C."/>
            <person name="Clum A."/>
            <person name="Copeland A."/>
            <person name="Grisel N."/>
            <person name="Haridas S."/>
            <person name="Kipfer T."/>
            <person name="LaButti K."/>
            <person name="Lindquist E."/>
            <person name="Lipzen A."/>
            <person name="Maire R."/>
            <person name="Meier B."/>
            <person name="Mihaltcheva S."/>
            <person name="Molinier V."/>
            <person name="Murat C."/>
            <person name="Poggeler S."/>
            <person name="Quandt C.A."/>
            <person name="Sperisen C."/>
            <person name="Tritt A."/>
            <person name="Tisserant E."/>
            <person name="Crous P.W."/>
            <person name="Henrissat B."/>
            <person name="Nehls U."/>
            <person name="Egli S."/>
            <person name="Spatafora J.W."/>
            <person name="Grigoriev I.V."/>
            <person name="Martin F.M."/>
        </authorList>
    </citation>
    <scope>NUCLEOTIDE SEQUENCE [LARGE SCALE GENOMIC DNA]</scope>
    <source>
        <strain evidence="4 5">CBS 459.81</strain>
    </source>
</reference>
<name>A0A8E2DZX9_9PEZI</name>
<keyword evidence="3" id="KW-0732">Signal</keyword>
<feature type="region of interest" description="Disordered" evidence="1">
    <location>
        <begin position="149"/>
        <end position="208"/>
    </location>
</feature>
<feature type="compositionally biased region" description="Low complexity" evidence="1">
    <location>
        <begin position="149"/>
        <end position="205"/>
    </location>
</feature>
<evidence type="ECO:0000313" key="4">
    <source>
        <dbReference type="EMBL" id="OCK74653.1"/>
    </source>
</evidence>
<evidence type="ECO:0000256" key="2">
    <source>
        <dbReference type="SAM" id="Phobius"/>
    </source>
</evidence>
<keyword evidence="5" id="KW-1185">Reference proteome</keyword>
<feature type="transmembrane region" description="Helical" evidence="2">
    <location>
        <begin position="210"/>
        <end position="233"/>
    </location>
</feature>
<protein>
    <submittedName>
        <fullName evidence="4">Uncharacterized protein</fullName>
    </submittedName>
</protein>
<evidence type="ECO:0000313" key="5">
    <source>
        <dbReference type="Proteomes" id="UP000250266"/>
    </source>
</evidence>
<organism evidence="4 5">
    <name type="scientific">Lepidopterella palustris CBS 459.81</name>
    <dbReference type="NCBI Taxonomy" id="1314670"/>
    <lineage>
        <taxon>Eukaryota</taxon>
        <taxon>Fungi</taxon>
        <taxon>Dikarya</taxon>
        <taxon>Ascomycota</taxon>
        <taxon>Pezizomycotina</taxon>
        <taxon>Dothideomycetes</taxon>
        <taxon>Pleosporomycetidae</taxon>
        <taxon>Mytilinidiales</taxon>
        <taxon>Argynnaceae</taxon>
        <taxon>Lepidopterella</taxon>
    </lineage>
</organism>
<evidence type="ECO:0000256" key="1">
    <source>
        <dbReference type="SAM" id="MobiDB-lite"/>
    </source>
</evidence>
<gene>
    <name evidence="4" type="ORF">K432DRAFT_193248</name>
</gene>